<evidence type="ECO:0000256" key="9">
    <source>
        <dbReference type="RuleBase" id="RU361205"/>
    </source>
</evidence>
<gene>
    <name evidence="11" type="ORF">GGQ59_002537</name>
</gene>
<dbReference type="Proteomes" id="UP000563524">
    <property type="component" value="Unassembled WGS sequence"/>
</dbReference>
<accession>A0A840I6W8</accession>
<name>A0A840I6W8_9PROT</name>
<keyword evidence="7 9" id="KW-0460">Magnesium</keyword>
<keyword evidence="5 9" id="KW-0808">Transferase</keyword>
<organism evidence="11 12">
    <name type="scientific">Parvularcula dongshanensis</name>
    <dbReference type="NCBI Taxonomy" id="1173995"/>
    <lineage>
        <taxon>Bacteria</taxon>
        <taxon>Pseudomonadati</taxon>
        <taxon>Pseudomonadota</taxon>
        <taxon>Alphaproteobacteria</taxon>
        <taxon>Parvularculales</taxon>
        <taxon>Parvularculaceae</taxon>
        <taxon>Parvularcula</taxon>
    </lineage>
</organism>
<proteinExistence type="inferred from homology"/>
<comment type="catalytic activity">
    <reaction evidence="1">
        <text>(7,8-dihydropterin-6-yl)methyl diphosphate + 4-aminobenzoate = 7,8-dihydropteroate + diphosphate</text>
        <dbReference type="Rhea" id="RHEA:19949"/>
        <dbReference type="ChEBI" id="CHEBI:17836"/>
        <dbReference type="ChEBI" id="CHEBI:17839"/>
        <dbReference type="ChEBI" id="CHEBI:33019"/>
        <dbReference type="ChEBI" id="CHEBI:72950"/>
        <dbReference type="EC" id="2.5.1.15"/>
    </reaction>
</comment>
<dbReference type="SUPFAM" id="SSF51717">
    <property type="entry name" value="Dihydropteroate synthetase-like"/>
    <property type="match status" value="1"/>
</dbReference>
<reference evidence="11 12" key="1">
    <citation type="submission" date="2020-08" db="EMBL/GenBank/DDBJ databases">
        <title>Genomic Encyclopedia of Type Strains, Phase IV (KMG-IV): sequencing the most valuable type-strain genomes for metagenomic binning, comparative biology and taxonomic classification.</title>
        <authorList>
            <person name="Goeker M."/>
        </authorList>
    </citation>
    <scope>NUCLEOTIDE SEQUENCE [LARGE SCALE GENOMIC DNA]</scope>
    <source>
        <strain evidence="11 12">DSM 102850</strain>
    </source>
</reference>
<dbReference type="PANTHER" id="PTHR20941:SF1">
    <property type="entry name" value="FOLIC ACID SYNTHESIS PROTEIN FOL1"/>
    <property type="match status" value="1"/>
</dbReference>
<dbReference type="Gene3D" id="3.20.20.20">
    <property type="entry name" value="Dihydropteroate synthase-like"/>
    <property type="match status" value="1"/>
</dbReference>
<dbReference type="RefSeq" id="WP_183819160.1">
    <property type="nucleotide sequence ID" value="NZ_JACHOB010000006.1"/>
</dbReference>
<feature type="domain" description="Pterin-binding" evidence="10">
    <location>
        <begin position="6"/>
        <end position="257"/>
    </location>
</feature>
<dbReference type="EC" id="2.5.1.15" evidence="4 9"/>
<comment type="caution">
    <text evidence="11">The sequence shown here is derived from an EMBL/GenBank/DDBJ whole genome shotgun (WGS) entry which is preliminary data.</text>
</comment>
<evidence type="ECO:0000256" key="7">
    <source>
        <dbReference type="ARBA" id="ARBA00022842"/>
    </source>
</evidence>
<keyword evidence="8 9" id="KW-0289">Folate biosynthesis</keyword>
<dbReference type="InterPro" id="IPR000489">
    <property type="entry name" value="Pterin-binding_dom"/>
</dbReference>
<comment type="function">
    <text evidence="9">Catalyzes the condensation of para-aminobenzoate (pABA) with 6-hydroxymethyl-7,8-dihydropterin diphosphate (DHPt-PP) to form 7,8-dihydropteroate (H2Pte), the immediate precursor of folate derivatives.</text>
</comment>
<evidence type="ECO:0000313" key="11">
    <source>
        <dbReference type="EMBL" id="MBB4659993.1"/>
    </source>
</evidence>
<evidence type="ECO:0000313" key="12">
    <source>
        <dbReference type="Proteomes" id="UP000563524"/>
    </source>
</evidence>
<dbReference type="PROSITE" id="PS00793">
    <property type="entry name" value="DHPS_2"/>
    <property type="match status" value="1"/>
</dbReference>
<evidence type="ECO:0000256" key="2">
    <source>
        <dbReference type="ARBA" id="ARBA00001946"/>
    </source>
</evidence>
<dbReference type="CDD" id="cd00739">
    <property type="entry name" value="DHPS"/>
    <property type="match status" value="1"/>
</dbReference>
<comment type="pathway">
    <text evidence="3 9">Cofactor biosynthesis; tetrahydrofolate biosynthesis; 7,8-dihydrofolate from 2-amino-4-hydroxy-6-hydroxymethyl-7,8-dihydropteridine diphosphate and 4-aminobenzoate: step 1/2.</text>
</comment>
<sequence>MNLAPPILMGIVNATPDSFSDGGRFAGQAGVEHGTRLAEEGAQVLDVGGESTRPGAAFVPVQEEIDRVLPVIEGLKVRSDARISVDTRKPEVARAAVAAGASIWNDVSALTFGEDSLATAAALGMPVVLMHAQGDPATMQQEPRYGDVVGEVLTFLRARIEAARAAGVEQVIADPGIGFGKTLDHNLALFRSLERFQEFGVPLLMGASRKRFIASLDRDGAADERLGGSVAAVLRARAAGFGWFRVHDVAATRQALAVWEASNDAV</sequence>
<protein>
    <recommendedName>
        <fullName evidence="4 9">Dihydropteroate synthase</fullName>
        <shortName evidence="9">DHPS</shortName>
        <ecNumber evidence="4 9">2.5.1.15</ecNumber>
    </recommendedName>
    <alternativeName>
        <fullName evidence="9">Dihydropteroate pyrophosphorylase</fullName>
    </alternativeName>
</protein>
<dbReference type="GO" id="GO:0004156">
    <property type="term" value="F:dihydropteroate synthase activity"/>
    <property type="evidence" value="ECO:0007669"/>
    <property type="project" value="UniProtKB-EC"/>
</dbReference>
<evidence type="ECO:0000256" key="1">
    <source>
        <dbReference type="ARBA" id="ARBA00000012"/>
    </source>
</evidence>
<dbReference type="PROSITE" id="PS50972">
    <property type="entry name" value="PTERIN_BINDING"/>
    <property type="match status" value="1"/>
</dbReference>
<evidence type="ECO:0000256" key="6">
    <source>
        <dbReference type="ARBA" id="ARBA00022723"/>
    </source>
</evidence>
<dbReference type="InterPro" id="IPR045031">
    <property type="entry name" value="DHP_synth-like"/>
</dbReference>
<dbReference type="PANTHER" id="PTHR20941">
    <property type="entry name" value="FOLATE SYNTHESIS PROTEINS"/>
    <property type="match status" value="1"/>
</dbReference>
<evidence type="ECO:0000256" key="5">
    <source>
        <dbReference type="ARBA" id="ARBA00022679"/>
    </source>
</evidence>
<keyword evidence="12" id="KW-1185">Reference proteome</keyword>
<dbReference type="InterPro" id="IPR006390">
    <property type="entry name" value="DHP_synth_dom"/>
</dbReference>
<dbReference type="GO" id="GO:0046654">
    <property type="term" value="P:tetrahydrofolate biosynthetic process"/>
    <property type="evidence" value="ECO:0007669"/>
    <property type="project" value="UniProtKB-UniPathway"/>
</dbReference>
<dbReference type="EMBL" id="JACHOB010000006">
    <property type="protein sequence ID" value="MBB4659993.1"/>
    <property type="molecule type" value="Genomic_DNA"/>
</dbReference>
<dbReference type="NCBIfam" id="TIGR01496">
    <property type="entry name" value="DHPS"/>
    <property type="match status" value="1"/>
</dbReference>
<dbReference type="GO" id="GO:0046656">
    <property type="term" value="P:folic acid biosynthetic process"/>
    <property type="evidence" value="ECO:0007669"/>
    <property type="project" value="UniProtKB-KW"/>
</dbReference>
<comment type="similarity">
    <text evidence="9">Belongs to the DHPS family.</text>
</comment>
<dbReference type="InterPro" id="IPR011005">
    <property type="entry name" value="Dihydropteroate_synth-like_sf"/>
</dbReference>
<keyword evidence="6 9" id="KW-0479">Metal-binding</keyword>
<evidence type="ECO:0000256" key="3">
    <source>
        <dbReference type="ARBA" id="ARBA00004763"/>
    </source>
</evidence>
<dbReference type="GO" id="GO:0046872">
    <property type="term" value="F:metal ion binding"/>
    <property type="evidence" value="ECO:0007669"/>
    <property type="project" value="UniProtKB-KW"/>
</dbReference>
<comment type="cofactor">
    <cofactor evidence="2 9">
        <name>Mg(2+)</name>
        <dbReference type="ChEBI" id="CHEBI:18420"/>
    </cofactor>
</comment>
<dbReference type="PROSITE" id="PS00792">
    <property type="entry name" value="DHPS_1"/>
    <property type="match status" value="1"/>
</dbReference>
<evidence type="ECO:0000256" key="4">
    <source>
        <dbReference type="ARBA" id="ARBA00012458"/>
    </source>
</evidence>
<evidence type="ECO:0000256" key="8">
    <source>
        <dbReference type="ARBA" id="ARBA00022909"/>
    </source>
</evidence>
<dbReference type="AlphaFoldDB" id="A0A840I6W8"/>
<dbReference type="Pfam" id="PF00809">
    <property type="entry name" value="Pterin_bind"/>
    <property type="match status" value="1"/>
</dbReference>
<dbReference type="GO" id="GO:0005829">
    <property type="term" value="C:cytosol"/>
    <property type="evidence" value="ECO:0007669"/>
    <property type="project" value="TreeGrafter"/>
</dbReference>
<evidence type="ECO:0000259" key="10">
    <source>
        <dbReference type="PROSITE" id="PS50972"/>
    </source>
</evidence>
<dbReference type="UniPathway" id="UPA00077">
    <property type="reaction ID" value="UER00156"/>
</dbReference>